<accession>A0A418SK31</accession>
<dbReference type="RefSeq" id="WP_119838068.1">
    <property type="nucleotide sequence ID" value="NZ_CP060436.1"/>
</dbReference>
<dbReference type="GO" id="GO:0016747">
    <property type="term" value="F:acyltransferase activity, transferring groups other than amino-acyl groups"/>
    <property type="evidence" value="ECO:0007669"/>
    <property type="project" value="InterPro"/>
</dbReference>
<dbReference type="AlphaFoldDB" id="A0A418SK31"/>
<dbReference type="KEGG" id="palw:PSAL_034770"/>
<dbReference type="Gene3D" id="3.40.630.30">
    <property type="match status" value="1"/>
</dbReference>
<sequence length="271" mass="29020">MIRLATLEEIEQLATWAAAEGWNPGLEDAAAFQAADPEGFFVSVQGGQVVAGISVVNHDETLAFLGFYLCHPDWRGQGLGYALWKHALQHAAGRTVGLDGVADQQANYTRSGFFLAGASQRFQGHMDGAADPAIRLATEGDVPALIDLDAHVGGARRQAFLTAWLAQQQSRRTLVRDDLAGFVTIRRCREGAKLGPVIAPDAEAAMALIRAALAEMPADPVILDLPVANKALRALLEELGFALTFETARMYRGFAPAVGRELQVIASMELG</sequence>
<dbReference type="Gene3D" id="3.40.630.90">
    <property type="match status" value="1"/>
</dbReference>
<dbReference type="Pfam" id="PF00583">
    <property type="entry name" value="Acetyltransf_1"/>
    <property type="match status" value="1"/>
</dbReference>
<keyword evidence="2" id="KW-1185">Reference proteome</keyword>
<dbReference type="OrthoDB" id="20916at2"/>
<organism evidence="1 2">
    <name type="scientific">Pseudooceanicola algae</name>
    <dbReference type="NCBI Taxonomy" id="1537215"/>
    <lineage>
        <taxon>Bacteria</taxon>
        <taxon>Pseudomonadati</taxon>
        <taxon>Pseudomonadota</taxon>
        <taxon>Alphaproteobacteria</taxon>
        <taxon>Rhodobacterales</taxon>
        <taxon>Paracoccaceae</taxon>
        <taxon>Pseudooceanicola</taxon>
    </lineage>
</organism>
<gene>
    <name evidence="1" type="ORF">PSAL_034770</name>
</gene>
<proteinExistence type="predicted"/>
<dbReference type="Pfam" id="PF18014">
    <property type="entry name" value="Acetyltransf_18"/>
    <property type="match status" value="1"/>
</dbReference>
<reference evidence="1 2" key="1">
    <citation type="submission" date="2020-08" db="EMBL/GenBank/DDBJ databases">
        <title>Genome sequence of Rhodobacteraceae bacterium Lw-13e.</title>
        <authorList>
            <person name="Poehlein A."/>
            <person name="Wolter L."/>
            <person name="Daniel R."/>
            <person name="Brinkhoff T."/>
        </authorList>
    </citation>
    <scope>NUCLEOTIDE SEQUENCE [LARGE SCALE GENOMIC DNA]</scope>
    <source>
        <strain evidence="1 2">Lw-13e</strain>
    </source>
</reference>
<dbReference type="SUPFAM" id="SSF55729">
    <property type="entry name" value="Acyl-CoA N-acyltransferases (Nat)"/>
    <property type="match status" value="1"/>
</dbReference>
<evidence type="ECO:0000313" key="2">
    <source>
        <dbReference type="Proteomes" id="UP000283786"/>
    </source>
</evidence>
<name>A0A418SK31_9RHOB</name>
<dbReference type="Proteomes" id="UP000283786">
    <property type="component" value="Chromosome"/>
</dbReference>
<protein>
    <submittedName>
        <fullName evidence="1">Uncharacterized protein</fullName>
    </submittedName>
</protein>
<dbReference type="PANTHER" id="PTHR47237">
    <property type="entry name" value="SLL0310 PROTEIN"/>
    <property type="match status" value="1"/>
</dbReference>
<dbReference type="EMBL" id="CP060436">
    <property type="protein sequence ID" value="QPM92213.1"/>
    <property type="molecule type" value="Genomic_DNA"/>
</dbReference>
<dbReference type="InterPro" id="IPR052729">
    <property type="entry name" value="Acyl/Acetyltrans_Enzymes"/>
</dbReference>
<dbReference type="InterPro" id="IPR016181">
    <property type="entry name" value="Acyl_CoA_acyltransferase"/>
</dbReference>
<dbReference type="CDD" id="cd04301">
    <property type="entry name" value="NAT_SF"/>
    <property type="match status" value="1"/>
</dbReference>
<dbReference type="InterPro" id="IPR041496">
    <property type="entry name" value="YitH/HolE_GNAT"/>
</dbReference>
<dbReference type="PANTHER" id="PTHR47237:SF1">
    <property type="entry name" value="SLL0310 PROTEIN"/>
    <property type="match status" value="1"/>
</dbReference>
<evidence type="ECO:0000313" key="1">
    <source>
        <dbReference type="EMBL" id="QPM92213.1"/>
    </source>
</evidence>
<dbReference type="InterPro" id="IPR000182">
    <property type="entry name" value="GNAT_dom"/>
</dbReference>
<dbReference type="PROSITE" id="PS51186">
    <property type="entry name" value="GNAT"/>
    <property type="match status" value="1"/>
</dbReference>